<evidence type="ECO:0000256" key="1">
    <source>
        <dbReference type="ARBA" id="ARBA00023157"/>
    </source>
</evidence>
<gene>
    <name evidence="5" type="ORF">WA026_016776</name>
</gene>
<protein>
    <recommendedName>
        <fullName evidence="4">Peptidase S1 domain-containing protein</fullName>
    </recommendedName>
</protein>
<dbReference type="Pfam" id="PF00089">
    <property type="entry name" value="Trypsin"/>
    <property type="match status" value="1"/>
</dbReference>
<dbReference type="InterPro" id="IPR001254">
    <property type="entry name" value="Trypsin_dom"/>
</dbReference>
<dbReference type="Proteomes" id="UP001431783">
    <property type="component" value="Unassembled WGS sequence"/>
</dbReference>
<dbReference type="EMBL" id="JARQZJ010000100">
    <property type="protein sequence ID" value="KAK9886495.1"/>
    <property type="molecule type" value="Genomic_DNA"/>
</dbReference>
<sequence length="242" mass="26917">MFLSVILASLVVITSCASNAQEYEGEEASIGNYSYMGVLTITKRFIIPIKWWQHRCVSVIVSPEYAVTSARCAKKKYISGTSRKFTYDCSDLREPDCNHLKLRNQAIIHPDYTNQADNDIAVFRIEKPIKNENLKPVKLPESSGSEPEGNGTLVFWASSENEYLFSVLRELPVSVTKCSEELASETSFCVGDLVSPEDIERGSAFVIGETLYGIVRDFHGNQVALTNVGPMASFIKRVADLD</sequence>
<dbReference type="InterPro" id="IPR051487">
    <property type="entry name" value="Ser/Thr_Proteases_Immune/Dev"/>
</dbReference>
<reference evidence="5 6" key="1">
    <citation type="submission" date="2023-03" db="EMBL/GenBank/DDBJ databases">
        <title>Genome insight into feeding habits of ladybird beetles.</title>
        <authorList>
            <person name="Li H.-S."/>
            <person name="Huang Y.-H."/>
            <person name="Pang H."/>
        </authorList>
    </citation>
    <scope>NUCLEOTIDE SEQUENCE [LARGE SCALE GENOMIC DNA]</scope>
    <source>
        <strain evidence="5">SYSU_2023b</strain>
        <tissue evidence="5">Whole body</tissue>
    </source>
</reference>
<dbReference type="AlphaFoldDB" id="A0AAW1UVH5"/>
<dbReference type="SMART" id="SM00020">
    <property type="entry name" value="Tryp_SPc"/>
    <property type="match status" value="1"/>
</dbReference>
<evidence type="ECO:0000313" key="5">
    <source>
        <dbReference type="EMBL" id="KAK9886495.1"/>
    </source>
</evidence>
<name>A0AAW1UVH5_9CUCU</name>
<dbReference type="GO" id="GO:0004252">
    <property type="term" value="F:serine-type endopeptidase activity"/>
    <property type="evidence" value="ECO:0007669"/>
    <property type="project" value="InterPro"/>
</dbReference>
<feature type="domain" description="Peptidase S1" evidence="4">
    <location>
        <begin position="22"/>
        <end position="240"/>
    </location>
</feature>
<dbReference type="InterPro" id="IPR009003">
    <property type="entry name" value="Peptidase_S1_PA"/>
</dbReference>
<evidence type="ECO:0000259" key="4">
    <source>
        <dbReference type="PROSITE" id="PS50240"/>
    </source>
</evidence>
<evidence type="ECO:0000313" key="6">
    <source>
        <dbReference type="Proteomes" id="UP001431783"/>
    </source>
</evidence>
<comment type="similarity">
    <text evidence="2">Belongs to the peptidase S1 family. CLIP subfamily.</text>
</comment>
<dbReference type="PROSITE" id="PS50240">
    <property type="entry name" value="TRYPSIN_DOM"/>
    <property type="match status" value="1"/>
</dbReference>
<dbReference type="Gene3D" id="2.40.10.10">
    <property type="entry name" value="Trypsin-like serine proteases"/>
    <property type="match status" value="1"/>
</dbReference>
<dbReference type="InterPro" id="IPR043504">
    <property type="entry name" value="Peptidase_S1_PA_chymotrypsin"/>
</dbReference>
<dbReference type="SUPFAM" id="SSF50494">
    <property type="entry name" value="Trypsin-like serine proteases"/>
    <property type="match status" value="1"/>
</dbReference>
<evidence type="ECO:0000256" key="2">
    <source>
        <dbReference type="ARBA" id="ARBA00024195"/>
    </source>
</evidence>
<feature type="signal peptide" evidence="3">
    <location>
        <begin position="1"/>
        <end position="16"/>
    </location>
</feature>
<keyword evidence="3" id="KW-0732">Signal</keyword>
<evidence type="ECO:0000256" key="3">
    <source>
        <dbReference type="SAM" id="SignalP"/>
    </source>
</evidence>
<dbReference type="GO" id="GO:0006508">
    <property type="term" value="P:proteolysis"/>
    <property type="evidence" value="ECO:0007669"/>
    <property type="project" value="InterPro"/>
</dbReference>
<accession>A0AAW1UVH5</accession>
<feature type="chain" id="PRO_5043654469" description="Peptidase S1 domain-containing protein" evidence="3">
    <location>
        <begin position="17"/>
        <end position="242"/>
    </location>
</feature>
<comment type="caution">
    <text evidence="5">The sequence shown here is derived from an EMBL/GenBank/DDBJ whole genome shotgun (WGS) entry which is preliminary data.</text>
</comment>
<keyword evidence="6" id="KW-1185">Reference proteome</keyword>
<organism evidence="5 6">
    <name type="scientific">Henosepilachna vigintioctopunctata</name>
    <dbReference type="NCBI Taxonomy" id="420089"/>
    <lineage>
        <taxon>Eukaryota</taxon>
        <taxon>Metazoa</taxon>
        <taxon>Ecdysozoa</taxon>
        <taxon>Arthropoda</taxon>
        <taxon>Hexapoda</taxon>
        <taxon>Insecta</taxon>
        <taxon>Pterygota</taxon>
        <taxon>Neoptera</taxon>
        <taxon>Endopterygota</taxon>
        <taxon>Coleoptera</taxon>
        <taxon>Polyphaga</taxon>
        <taxon>Cucujiformia</taxon>
        <taxon>Coccinelloidea</taxon>
        <taxon>Coccinellidae</taxon>
        <taxon>Epilachninae</taxon>
        <taxon>Epilachnini</taxon>
        <taxon>Henosepilachna</taxon>
    </lineage>
</organism>
<keyword evidence="1" id="KW-1015">Disulfide bond</keyword>
<dbReference type="PANTHER" id="PTHR24256">
    <property type="entry name" value="TRYPTASE-RELATED"/>
    <property type="match status" value="1"/>
</dbReference>
<proteinExistence type="inferred from homology"/>